<feature type="signal peptide" evidence="1">
    <location>
        <begin position="1"/>
        <end position="30"/>
    </location>
</feature>
<dbReference type="RefSeq" id="WP_214658777.1">
    <property type="nucleotide sequence ID" value="NZ_CP017634.1"/>
</dbReference>
<keyword evidence="1" id="KW-0732">Signal</keyword>
<dbReference type="Pfam" id="PF11369">
    <property type="entry name" value="DUF3160"/>
    <property type="match status" value="1"/>
</dbReference>
<feature type="chain" id="PRO_5018311851" evidence="1">
    <location>
        <begin position="31"/>
        <end position="136"/>
    </location>
</feature>
<dbReference type="EMBL" id="CP017634">
    <property type="protein sequence ID" value="ATW26841.1"/>
    <property type="molecule type" value="Genomic_DNA"/>
</dbReference>
<gene>
    <name evidence="2" type="ORF">DCMF_20600</name>
</gene>
<evidence type="ECO:0000313" key="3">
    <source>
        <dbReference type="Proteomes" id="UP000323521"/>
    </source>
</evidence>
<keyword evidence="3" id="KW-1185">Reference proteome</keyword>
<sequence>MKSTRTAAVCLSVAMVVILLASLTGCQSSAQDDMQQQAELALISLSNGAAAFAPYSEVPVTLSPAVETYRVAADLSNLTNKDRFDFSPEAQKLLGKNGFVVAPSSHREFFSVYEINRYETIPNFVTTDAMLHNYHL</sequence>
<dbReference type="AlphaFoldDB" id="A0A3G1KWM6"/>
<evidence type="ECO:0000256" key="1">
    <source>
        <dbReference type="SAM" id="SignalP"/>
    </source>
</evidence>
<proteinExistence type="predicted"/>
<dbReference type="KEGG" id="fwa:DCMF_20600"/>
<evidence type="ECO:0000313" key="2">
    <source>
        <dbReference type="EMBL" id="ATW26841.1"/>
    </source>
</evidence>
<dbReference type="InterPro" id="IPR022601">
    <property type="entry name" value="DUF3160"/>
</dbReference>
<dbReference type="PROSITE" id="PS51257">
    <property type="entry name" value="PROKAR_LIPOPROTEIN"/>
    <property type="match status" value="1"/>
</dbReference>
<protein>
    <submittedName>
        <fullName evidence="2">Uncharacterized protein</fullName>
    </submittedName>
</protein>
<accession>A0A3G1KWM6</accession>
<name>A0A3G1KWM6_FORW1</name>
<dbReference type="Proteomes" id="UP000323521">
    <property type="component" value="Chromosome"/>
</dbReference>
<reference evidence="2 3" key="1">
    <citation type="submission" date="2016-10" db="EMBL/GenBank/DDBJ databases">
        <title>Complete Genome Sequence of Peptococcaceae strain DCMF.</title>
        <authorList>
            <person name="Edwards R.J."/>
            <person name="Holland S.I."/>
            <person name="Deshpande N.P."/>
            <person name="Wong Y.K."/>
            <person name="Ertan H."/>
            <person name="Manefield M."/>
            <person name="Russell T.L."/>
            <person name="Lee M.J."/>
        </authorList>
    </citation>
    <scope>NUCLEOTIDE SEQUENCE [LARGE SCALE GENOMIC DNA]</scope>
    <source>
        <strain evidence="2 3">DCMF</strain>
    </source>
</reference>
<organism evidence="2 3">
    <name type="scientific">Formimonas warabiya</name>
    <dbReference type="NCBI Taxonomy" id="1761012"/>
    <lineage>
        <taxon>Bacteria</taxon>
        <taxon>Bacillati</taxon>
        <taxon>Bacillota</taxon>
        <taxon>Clostridia</taxon>
        <taxon>Eubacteriales</taxon>
        <taxon>Peptococcaceae</taxon>
        <taxon>Candidatus Formimonas</taxon>
    </lineage>
</organism>